<reference evidence="3" key="1">
    <citation type="submission" date="2021-12" db="EMBL/GenBank/DDBJ databases">
        <title>Discovery of the Pendulisporaceae a myxobacterial family with distinct sporulation behavior and unique specialized metabolism.</title>
        <authorList>
            <person name="Garcia R."/>
            <person name="Popoff A."/>
            <person name="Bader C.D."/>
            <person name="Loehr J."/>
            <person name="Walesch S."/>
            <person name="Walt C."/>
            <person name="Boldt J."/>
            <person name="Bunk B."/>
            <person name="Haeckl F.J.F.P.J."/>
            <person name="Gunesch A.P."/>
            <person name="Birkelbach J."/>
            <person name="Nuebel U."/>
            <person name="Pietschmann T."/>
            <person name="Bach T."/>
            <person name="Mueller R."/>
        </authorList>
    </citation>
    <scope>NUCLEOTIDE SEQUENCE</scope>
    <source>
        <strain evidence="3">MSr11367</strain>
    </source>
</reference>
<proteinExistence type="predicted"/>
<evidence type="ECO:0000313" key="3">
    <source>
        <dbReference type="EMBL" id="WXB00413.1"/>
    </source>
</evidence>
<evidence type="ECO:0000259" key="2">
    <source>
        <dbReference type="Pfam" id="PF01361"/>
    </source>
</evidence>
<dbReference type="Proteomes" id="UP001374803">
    <property type="component" value="Chromosome"/>
</dbReference>
<keyword evidence="4" id="KW-1185">Reference proteome</keyword>
<keyword evidence="1" id="KW-0413">Isomerase</keyword>
<dbReference type="Pfam" id="PF01361">
    <property type="entry name" value="Tautomerase"/>
    <property type="match status" value="1"/>
</dbReference>
<dbReference type="InterPro" id="IPR014347">
    <property type="entry name" value="Tautomerase/MIF_sf"/>
</dbReference>
<gene>
    <name evidence="3" type="ORF">LVJ94_26255</name>
</gene>
<organism evidence="3 4">
    <name type="scientific">Pendulispora rubella</name>
    <dbReference type="NCBI Taxonomy" id="2741070"/>
    <lineage>
        <taxon>Bacteria</taxon>
        <taxon>Pseudomonadati</taxon>
        <taxon>Myxococcota</taxon>
        <taxon>Myxococcia</taxon>
        <taxon>Myxococcales</taxon>
        <taxon>Sorangiineae</taxon>
        <taxon>Pendulisporaceae</taxon>
        <taxon>Pendulispora</taxon>
    </lineage>
</organism>
<evidence type="ECO:0000256" key="1">
    <source>
        <dbReference type="ARBA" id="ARBA00023235"/>
    </source>
</evidence>
<dbReference type="InterPro" id="IPR037479">
    <property type="entry name" value="Tauto_MSAD"/>
</dbReference>
<dbReference type="PANTHER" id="PTHR38460:SF1">
    <property type="entry name" value="TAUTOMERASE YOLI-RELATED"/>
    <property type="match status" value="1"/>
</dbReference>
<dbReference type="SUPFAM" id="SSF55331">
    <property type="entry name" value="Tautomerase/MIF"/>
    <property type="match status" value="1"/>
</dbReference>
<protein>
    <submittedName>
        <fullName evidence="3">4-oxalocrotonate tautomerase family protein</fullName>
    </submittedName>
</protein>
<dbReference type="PANTHER" id="PTHR38460">
    <property type="entry name" value="TAUTOMERASE YOLI-RELATED"/>
    <property type="match status" value="1"/>
</dbReference>
<sequence>MPLVRFDLIQGRTDEEVQTLLDAAHRAVVDAFEVPERDRYQIVYEHPVS</sequence>
<evidence type="ECO:0000313" key="4">
    <source>
        <dbReference type="Proteomes" id="UP001374803"/>
    </source>
</evidence>
<name>A0ABZ2KP27_9BACT</name>
<feature type="domain" description="4-oxalocrotonate tautomerase-like" evidence="2">
    <location>
        <begin position="2"/>
        <end position="47"/>
    </location>
</feature>
<dbReference type="RefSeq" id="WP_394830013.1">
    <property type="nucleotide sequence ID" value="NZ_CP089929.1"/>
</dbReference>
<dbReference type="Gene3D" id="3.30.429.10">
    <property type="entry name" value="Macrophage Migration Inhibitory Factor"/>
    <property type="match status" value="1"/>
</dbReference>
<dbReference type="EMBL" id="CP089983">
    <property type="protein sequence ID" value="WXB00413.1"/>
    <property type="molecule type" value="Genomic_DNA"/>
</dbReference>
<accession>A0ABZ2KP27</accession>
<dbReference type="InterPro" id="IPR004370">
    <property type="entry name" value="4-OT-like_dom"/>
</dbReference>